<keyword evidence="14" id="KW-1185">Reference proteome</keyword>
<dbReference type="AlphaFoldDB" id="A3LTU0"/>
<dbReference type="HOGENOM" id="CLU_002458_2_1_1"/>
<feature type="transmembrane region" description="Helical" evidence="8">
    <location>
        <begin position="596"/>
        <end position="616"/>
    </location>
</feature>
<feature type="domain" description="CSC1/OSCA1-like N-terminal transmembrane" evidence="11">
    <location>
        <begin position="14"/>
        <end position="163"/>
    </location>
</feature>
<dbReference type="OrthoDB" id="1076608at2759"/>
<keyword evidence="4 8" id="KW-0812">Transmembrane</keyword>
<feature type="transmembrane region" description="Helical" evidence="8">
    <location>
        <begin position="379"/>
        <end position="405"/>
    </location>
</feature>
<evidence type="ECO:0000256" key="3">
    <source>
        <dbReference type="ARBA" id="ARBA00022448"/>
    </source>
</evidence>
<feature type="compositionally biased region" description="Basic and acidic residues" evidence="7">
    <location>
        <begin position="759"/>
        <end position="774"/>
    </location>
</feature>
<dbReference type="Pfam" id="PF14703">
    <property type="entry name" value="PHM7_cyt"/>
    <property type="match status" value="1"/>
</dbReference>
<dbReference type="GO" id="GO:0005227">
    <property type="term" value="F:calcium-activated cation channel activity"/>
    <property type="evidence" value="ECO:0007669"/>
    <property type="project" value="InterPro"/>
</dbReference>
<dbReference type="eggNOG" id="KOG1134">
    <property type="taxonomic scope" value="Eukaryota"/>
</dbReference>
<evidence type="ECO:0000259" key="11">
    <source>
        <dbReference type="Pfam" id="PF13967"/>
    </source>
</evidence>
<evidence type="ECO:0008006" key="15">
    <source>
        <dbReference type="Google" id="ProtNLM"/>
    </source>
</evidence>
<evidence type="ECO:0000313" key="14">
    <source>
        <dbReference type="Proteomes" id="UP000002258"/>
    </source>
</evidence>
<dbReference type="GO" id="GO:0005886">
    <property type="term" value="C:plasma membrane"/>
    <property type="evidence" value="ECO:0007669"/>
    <property type="project" value="TreeGrafter"/>
</dbReference>
<comment type="subcellular location">
    <subcellularLocation>
        <location evidence="1">Membrane</location>
        <topology evidence="1">Multi-pass membrane protein</topology>
    </subcellularLocation>
</comment>
<dbReference type="STRING" id="322104.A3LTU0"/>
<dbReference type="Pfam" id="PF12621">
    <property type="entry name" value="PHM7_ext"/>
    <property type="match status" value="1"/>
</dbReference>
<feature type="transmembrane region" description="Helical" evidence="8">
    <location>
        <begin position="425"/>
        <end position="449"/>
    </location>
</feature>
<protein>
    <recommendedName>
        <fullName evidence="15">DUF221-domain-containing protein</fullName>
    </recommendedName>
</protein>
<name>A3LTU0_PICST</name>
<accession>A3LTU0</accession>
<feature type="transmembrane region" description="Helical" evidence="8">
    <location>
        <begin position="142"/>
        <end position="161"/>
    </location>
</feature>
<dbReference type="InterPro" id="IPR022257">
    <property type="entry name" value="PHM7_ext"/>
</dbReference>
<evidence type="ECO:0000313" key="13">
    <source>
        <dbReference type="EMBL" id="ABN66474.1"/>
    </source>
</evidence>
<evidence type="ECO:0000256" key="8">
    <source>
        <dbReference type="SAM" id="Phobius"/>
    </source>
</evidence>
<feature type="transmembrane region" description="Helical" evidence="8">
    <location>
        <begin position="628"/>
        <end position="650"/>
    </location>
</feature>
<evidence type="ECO:0000259" key="9">
    <source>
        <dbReference type="Pfam" id="PF02714"/>
    </source>
</evidence>
<feature type="domain" description="CSC1/OSCA1-like 7TM region" evidence="9">
    <location>
        <begin position="377"/>
        <end position="650"/>
    </location>
</feature>
<feature type="region of interest" description="Disordered" evidence="7">
    <location>
        <begin position="740"/>
        <end position="774"/>
    </location>
</feature>
<keyword evidence="5 8" id="KW-1133">Transmembrane helix</keyword>
<dbReference type="Proteomes" id="UP000002258">
    <property type="component" value="Chromosome 4"/>
</dbReference>
<dbReference type="OMA" id="NWACVAL"/>
<feature type="region of interest" description="Disordered" evidence="7">
    <location>
        <begin position="868"/>
        <end position="895"/>
    </location>
</feature>
<evidence type="ECO:0000259" key="10">
    <source>
        <dbReference type="Pfam" id="PF12621"/>
    </source>
</evidence>
<evidence type="ECO:0000256" key="6">
    <source>
        <dbReference type="ARBA" id="ARBA00023136"/>
    </source>
</evidence>
<keyword evidence="6 8" id="KW-0472">Membrane</keyword>
<dbReference type="InterPro" id="IPR045122">
    <property type="entry name" value="Csc1-like"/>
</dbReference>
<evidence type="ECO:0000256" key="4">
    <source>
        <dbReference type="ARBA" id="ARBA00022692"/>
    </source>
</evidence>
<feature type="transmembrane region" description="Helical" evidence="8">
    <location>
        <begin position="518"/>
        <end position="543"/>
    </location>
</feature>
<evidence type="ECO:0000259" key="12">
    <source>
        <dbReference type="Pfam" id="PF14703"/>
    </source>
</evidence>
<dbReference type="RefSeq" id="XP_001384503.1">
    <property type="nucleotide sequence ID" value="XM_001384466.1"/>
</dbReference>
<keyword evidence="3" id="KW-0813">Transport</keyword>
<proteinExistence type="inferred from homology"/>
<dbReference type="InterPro" id="IPR027815">
    <property type="entry name" value="CSC1/OSCA1-like_cyt"/>
</dbReference>
<dbReference type="Pfam" id="PF02714">
    <property type="entry name" value="RSN1_7TM"/>
    <property type="match status" value="1"/>
</dbReference>
<organism evidence="13 14">
    <name type="scientific">Scheffersomyces stipitis (strain ATCC 58785 / CBS 6054 / NBRC 10063 / NRRL Y-11545)</name>
    <name type="common">Yeast</name>
    <name type="synonym">Pichia stipitis</name>
    <dbReference type="NCBI Taxonomy" id="322104"/>
    <lineage>
        <taxon>Eukaryota</taxon>
        <taxon>Fungi</taxon>
        <taxon>Dikarya</taxon>
        <taxon>Ascomycota</taxon>
        <taxon>Saccharomycotina</taxon>
        <taxon>Pichiomycetes</taxon>
        <taxon>Debaryomycetaceae</taxon>
        <taxon>Scheffersomyces</taxon>
    </lineage>
</organism>
<reference evidence="13 14" key="1">
    <citation type="journal article" date="2007" name="Nat. Biotechnol.">
        <title>Genome sequence of the lignocellulose-bioconverting and xylose-fermenting yeast Pichia stipitis.</title>
        <authorList>
            <person name="Jeffries T.W."/>
            <person name="Grigoriev I.V."/>
            <person name="Grimwood J."/>
            <person name="Laplaza J.M."/>
            <person name="Aerts A."/>
            <person name="Salamov A."/>
            <person name="Schmutz J."/>
            <person name="Lindquist E."/>
            <person name="Dehal P."/>
            <person name="Shapiro H."/>
            <person name="Jin Y.S."/>
            <person name="Passoth V."/>
            <person name="Richardson P.M."/>
        </authorList>
    </citation>
    <scope>NUCLEOTIDE SEQUENCE [LARGE SCALE GENOMIC DNA]</scope>
    <source>
        <strain evidence="14">ATCC 58785 / CBS 6054 / NBRC 10063 / NRRL Y-11545</strain>
    </source>
</reference>
<evidence type="ECO:0000256" key="2">
    <source>
        <dbReference type="ARBA" id="ARBA00007779"/>
    </source>
</evidence>
<dbReference type="PANTHER" id="PTHR13018:SF139">
    <property type="entry name" value="PHOSPHATE METABOLISM PROTEIN 7"/>
    <property type="match status" value="1"/>
</dbReference>
<feature type="domain" description="CSC1/OSCA1-like cytosolic" evidence="12">
    <location>
        <begin position="186"/>
        <end position="366"/>
    </location>
</feature>
<dbReference type="KEGG" id="pic:PICST_72010"/>
<feature type="transmembrane region" description="Helical" evidence="8">
    <location>
        <begin position="573"/>
        <end position="590"/>
    </location>
</feature>
<evidence type="ECO:0000256" key="5">
    <source>
        <dbReference type="ARBA" id="ARBA00022989"/>
    </source>
</evidence>
<dbReference type="PANTHER" id="PTHR13018">
    <property type="entry name" value="PROBABLE MEMBRANE PROTEIN DUF221-RELATED"/>
    <property type="match status" value="1"/>
</dbReference>
<feature type="domain" description="10TM putative phosphate transporter extracellular tail" evidence="10">
    <location>
        <begin position="797"/>
        <end position="887"/>
    </location>
</feature>
<sequence length="895" mass="100063">MSDSSTSSDSSVSQFLAALIPTAVIAAVFILLFIAIRKKQKRVYEPRSIIETVPKDLQTESTPTGLFSWAPHVLKKSESYLIQQAGIDGYFFIRFLLEFGLICILGCFITWPILFPVNATNSNGQKGFNAISYSNVNNKWRFLAHIFVSWIFFGSVLFLIYREIVYYTTFRHAVQTTPLYDSLLSSRTLLLTEIPESLYEEETLRSYFPPAKTIWYARDYKKLEKDVKERTKLAGKYEGAANKVIIKAVKMRNKAIKKKKPTPEPADEIDKYLKDGKKRPTHRLKFLIGKKVDTLNYGVERLGELNTSIKEQQENFKENKQVPSVFIEFPTQLDLQLAYQAVPFNKDLKGVRRFSGLAPSDIIWENLPLTKKSRWAKKVVANTVLTLMIIFWAIPVAVVGAISNINFLTDKVHFLRFIDNMPAKLMGIITGLLPVVALAILMSLVPPFIKKMGKVAGCITIQEVNGFCQAWFFAFQVVHSFLVVTVTSAAASSVTSIISKPGTALQLLSSNLPKASNFYLAFFCLQGLTIPSGLLLQIVPLILSQVFSRLASTPRAKWNVWYKIGSPDWSTTYPAYQLLAVIGLCYAIIAPLVLGFAGIAFLVIYLAYIYTLVYVLQPNPVDARGRNYPRGLLQLFVGLYLAEVCLTAMFVFGKNWVSVALEALTIPVTVAVHLYLKWKYLPLWETVPISAIRYAAGNKSLEYPMHDQGYKEIKTEGTNYWEGGNELGAYQDQDVTIQGGASERANESGPESKVAGSDESDKHSPFDKASELEGGKTAAVGQVVAVPGKGVSWLTKFFKPKSETFDIVRAKMPACYFNYIEYNDEFVKTAYADPSVTDEEPHIWIVKDNLGLSDIEMNRAIEGGVDVSNSNTEFNEKGSATYTGPPPSYEEALKV</sequence>
<evidence type="ECO:0000256" key="7">
    <source>
        <dbReference type="SAM" id="MobiDB-lite"/>
    </source>
</evidence>
<feature type="transmembrane region" description="Helical" evidence="8">
    <location>
        <begin position="470"/>
        <end position="498"/>
    </location>
</feature>
<dbReference type="FunCoup" id="A3LTU0">
    <property type="interactions" value="137"/>
</dbReference>
<dbReference type="GO" id="GO:0006817">
    <property type="term" value="P:phosphate ion transport"/>
    <property type="evidence" value="ECO:0007669"/>
    <property type="project" value="EnsemblFungi"/>
</dbReference>
<dbReference type="EMBL" id="CP000498">
    <property type="protein sequence ID" value="ABN66474.1"/>
    <property type="molecule type" value="Genomic_DNA"/>
</dbReference>
<dbReference type="InterPro" id="IPR032880">
    <property type="entry name" value="CSC1/OSCA1-like_N"/>
</dbReference>
<feature type="transmembrane region" description="Helical" evidence="8">
    <location>
        <begin position="91"/>
        <end position="114"/>
    </location>
</feature>
<feature type="compositionally biased region" description="Polar residues" evidence="7">
    <location>
        <begin position="868"/>
        <end position="882"/>
    </location>
</feature>
<comment type="similarity">
    <text evidence="2">Belongs to the CSC1 (TC 1.A.17) family.</text>
</comment>
<evidence type="ECO:0000256" key="1">
    <source>
        <dbReference type="ARBA" id="ARBA00004141"/>
    </source>
</evidence>
<gene>
    <name evidence="13" type="ORF">PICST_72010</name>
</gene>
<dbReference type="InParanoid" id="A3LTU0"/>
<dbReference type="GeneID" id="4838494"/>
<dbReference type="Pfam" id="PF13967">
    <property type="entry name" value="RSN1_TM"/>
    <property type="match status" value="1"/>
</dbReference>
<dbReference type="InterPro" id="IPR003864">
    <property type="entry name" value="CSC1/OSCA1-like_7TM"/>
</dbReference>
<feature type="transmembrane region" description="Helical" evidence="8">
    <location>
        <begin position="12"/>
        <end position="36"/>
    </location>
</feature>